<dbReference type="SUPFAM" id="SSF51161">
    <property type="entry name" value="Trimeric LpxA-like enzymes"/>
    <property type="match status" value="1"/>
</dbReference>
<dbReference type="PANTHER" id="PTHR43300">
    <property type="entry name" value="ACETYLTRANSFERASE"/>
    <property type="match status" value="1"/>
</dbReference>
<name>A0A2T1HPS8_9HYPH</name>
<dbReference type="Pfam" id="PF00132">
    <property type="entry name" value="Hexapep"/>
    <property type="match status" value="1"/>
</dbReference>
<dbReference type="CDD" id="cd03349">
    <property type="entry name" value="LbH_XAT"/>
    <property type="match status" value="1"/>
</dbReference>
<protein>
    <recommendedName>
        <fullName evidence="7">Acetyltransferase</fullName>
    </recommendedName>
</protein>
<dbReference type="InterPro" id="IPR011004">
    <property type="entry name" value="Trimer_LpxA-like_sf"/>
</dbReference>
<evidence type="ECO:0000313" key="5">
    <source>
        <dbReference type="EMBL" id="PSC03650.1"/>
    </source>
</evidence>
<dbReference type="Proteomes" id="UP000239772">
    <property type="component" value="Unassembled WGS sequence"/>
</dbReference>
<dbReference type="PANTHER" id="PTHR43300:SF11">
    <property type="entry name" value="ACETYLTRANSFERASE RV3034C-RELATED"/>
    <property type="match status" value="1"/>
</dbReference>
<keyword evidence="6" id="KW-1185">Reference proteome</keyword>
<reference evidence="6" key="1">
    <citation type="submission" date="2018-03" db="EMBL/GenBank/DDBJ databases">
        <authorList>
            <person name="Sun L."/>
            <person name="Liu H."/>
            <person name="Chen W."/>
            <person name="Huang K."/>
            <person name="Liu W."/>
            <person name="Gao X."/>
        </authorList>
    </citation>
    <scope>NUCLEOTIDE SEQUENCE [LARGE SCALE GENOMIC DNA]</scope>
    <source>
        <strain evidence="6">SH9</strain>
    </source>
</reference>
<sequence>MVAPEILARLKAHEVTVHRTAQLSGYGRFERKVVLYNSVSARDCSFGAYSYVAPWAHLLFVDVDRYCSIGDHVTIGGSVHPLDAVSTSPAFYDRRLFGPQAWAPPAFDRRGKRVRIGPDVWLGAHALVRDGVTIGPGAVIGAGSVVTKDVEPFAIAVGNPAKVIRSRFPERLCDALLILAWWNYDWPSCEAAGEIDWGRLDEAVPRMESLIASGAVNVIDAAVVDAGSAAAETGRSTARPET</sequence>
<organism evidence="5 6">
    <name type="scientific">Alsobacter soli</name>
    <dbReference type="NCBI Taxonomy" id="2109933"/>
    <lineage>
        <taxon>Bacteria</taxon>
        <taxon>Pseudomonadati</taxon>
        <taxon>Pseudomonadota</taxon>
        <taxon>Alphaproteobacteria</taxon>
        <taxon>Hyphomicrobiales</taxon>
        <taxon>Alsobacteraceae</taxon>
        <taxon>Alsobacter</taxon>
    </lineage>
</organism>
<keyword evidence="3" id="KW-0677">Repeat</keyword>
<evidence type="ECO:0008006" key="7">
    <source>
        <dbReference type="Google" id="ProtNLM"/>
    </source>
</evidence>
<dbReference type="RefSeq" id="WP_106338376.1">
    <property type="nucleotide sequence ID" value="NZ_PVZS01000022.1"/>
</dbReference>
<keyword evidence="4" id="KW-0012">Acyltransferase</keyword>
<comment type="similarity">
    <text evidence="1">Belongs to the transferase hexapeptide repeat family.</text>
</comment>
<dbReference type="PROSITE" id="PS00101">
    <property type="entry name" value="HEXAPEP_TRANSFERASES"/>
    <property type="match status" value="1"/>
</dbReference>
<gene>
    <name evidence="5" type="ORF">SLNSH_17855</name>
</gene>
<evidence type="ECO:0000256" key="3">
    <source>
        <dbReference type="ARBA" id="ARBA00022737"/>
    </source>
</evidence>
<accession>A0A2T1HPS8</accession>
<dbReference type="Gene3D" id="2.160.10.10">
    <property type="entry name" value="Hexapeptide repeat proteins"/>
    <property type="match status" value="1"/>
</dbReference>
<dbReference type="InterPro" id="IPR018357">
    <property type="entry name" value="Hexapep_transf_CS"/>
</dbReference>
<comment type="caution">
    <text evidence="5">The sequence shown here is derived from an EMBL/GenBank/DDBJ whole genome shotgun (WGS) entry which is preliminary data.</text>
</comment>
<dbReference type="OrthoDB" id="9815592at2"/>
<dbReference type="InterPro" id="IPR050179">
    <property type="entry name" value="Trans_hexapeptide_repeat"/>
</dbReference>
<proteinExistence type="inferred from homology"/>
<dbReference type="EMBL" id="PVZS01000022">
    <property type="protein sequence ID" value="PSC03650.1"/>
    <property type="molecule type" value="Genomic_DNA"/>
</dbReference>
<evidence type="ECO:0000256" key="2">
    <source>
        <dbReference type="ARBA" id="ARBA00022679"/>
    </source>
</evidence>
<keyword evidence="2" id="KW-0808">Transferase</keyword>
<dbReference type="AlphaFoldDB" id="A0A2T1HPS8"/>
<evidence type="ECO:0000256" key="4">
    <source>
        <dbReference type="ARBA" id="ARBA00023315"/>
    </source>
</evidence>
<dbReference type="GO" id="GO:0016746">
    <property type="term" value="F:acyltransferase activity"/>
    <property type="evidence" value="ECO:0007669"/>
    <property type="project" value="UniProtKB-KW"/>
</dbReference>
<evidence type="ECO:0000256" key="1">
    <source>
        <dbReference type="ARBA" id="ARBA00007274"/>
    </source>
</evidence>
<evidence type="ECO:0000313" key="6">
    <source>
        <dbReference type="Proteomes" id="UP000239772"/>
    </source>
</evidence>
<dbReference type="InterPro" id="IPR001451">
    <property type="entry name" value="Hexapep"/>
</dbReference>